<dbReference type="PROSITE" id="PS50090">
    <property type="entry name" value="MYB_LIKE"/>
    <property type="match status" value="3"/>
</dbReference>
<keyword evidence="4" id="KW-1185">Reference proteome</keyword>
<dbReference type="InterPro" id="IPR009057">
    <property type="entry name" value="Homeodomain-like_sf"/>
</dbReference>
<dbReference type="PANTHER" id="PTHR45614:SF265">
    <property type="entry name" value="MYB-LIKE DOMAIN-CONTAINING PROTEIN-RELATED"/>
    <property type="match status" value="1"/>
</dbReference>
<evidence type="ECO:0000259" key="2">
    <source>
        <dbReference type="PROSITE" id="PS51294"/>
    </source>
</evidence>
<accession>A0ABR4G1X9</accession>
<protein>
    <submittedName>
        <fullName evidence="3">Uncharacterized protein</fullName>
    </submittedName>
</protein>
<feature type="domain" description="Myb-like" evidence="1">
    <location>
        <begin position="3"/>
        <end position="61"/>
    </location>
</feature>
<sequence>MNETPGRRRWWTTDEDRTLQEEVKSQLQVDGPHGSRNWSAIAEKLPGRSNKDCRKRWTKISLSSRKGTWSGAEDHLLRKAVAKVGFQWTKVAEMVGSRHPDQCAKRWHHSLDPNVKRGPWAPDEDAALLDAVQRVGRDWKEIGRELFPSRSTTDIKNRYVILSRRRGISMSSQDNSSTMDSGTCSDTHLMESEDASQLDLLSPGLDFSLVNPPCDSGIFNLTVEDLNMTMNINMPFTSDLPSYLFENAPNHQHTNHTFTEPYQLPPHDAPISVSDWVAFDTPPIPELPFPLLSPQTPGSELEIDSCDPSLLMNTGSVPQTPSISENPSDASTLVLEDLRPETVNLVIDTLLRTNSKFGMRLYNTGS</sequence>
<comment type="caution">
    <text evidence="3">The sequence shown here is derived from an EMBL/GenBank/DDBJ whole genome shotgun (WGS) entry which is preliminary data.</text>
</comment>
<feature type="domain" description="HTH myb-type" evidence="2">
    <location>
        <begin position="7"/>
        <end position="59"/>
    </location>
</feature>
<dbReference type="SMART" id="SM00717">
    <property type="entry name" value="SANT"/>
    <property type="match status" value="3"/>
</dbReference>
<proteinExistence type="predicted"/>
<gene>
    <name evidence="3" type="ORF">BJX66DRAFT_339233</name>
</gene>
<dbReference type="EMBL" id="JBFTWV010000063">
    <property type="protein sequence ID" value="KAL2793017.1"/>
    <property type="molecule type" value="Genomic_DNA"/>
</dbReference>
<dbReference type="Gene3D" id="1.10.10.60">
    <property type="entry name" value="Homeodomain-like"/>
    <property type="match status" value="3"/>
</dbReference>
<feature type="domain" description="HTH myb-type" evidence="2">
    <location>
        <begin position="116"/>
        <end position="167"/>
    </location>
</feature>
<dbReference type="InterPro" id="IPR001005">
    <property type="entry name" value="SANT/Myb"/>
</dbReference>
<evidence type="ECO:0000259" key="1">
    <source>
        <dbReference type="PROSITE" id="PS50090"/>
    </source>
</evidence>
<dbReference type="Pfam" id="PF13921">
    <property type="entry name" value="Myb_DNA-bind_6"/>
    <property type="match status" value="1"/>
</dbReference>
<dbReference type="InterPro" id="IPR050560">
    <property type="entry name" value="MYB_TF"/>
</dbReference>
<dbReference type="Proteomes" id="UP001610563">
    <property type="component" value="Unassembled WGS sequence"/>
</dbReference>
<dbReference type="PANTHER" id="PTHR45614">
    <property type="entry name" value="MYB PROTEIN-RELATED"/>
    <property type="match status" value="1"/>
</dbReference>
<organism evidence="3 4">
    <name type="scientific">Aspergillus keveii</name>
    <dbReference type="NCBI Taxonomy" id="714993"/>
    <lineage>
        <taxon>Eukaryota</taxon>
        <taxon>Fungi</taxon>
        <taxon>Dikarya</taxon>
        <taxon>Ascomycota</taxon>
        <taxon>Pezizomycotina</taxon>
        <taxon>Eurotiomycetes</taxon>
        <taxon>Eurotiomycetidae</taxon>
        <taxon>Eurotiales</taxon>
        <taxon>Aspergillaceae</taxon>
        <taxon>Aspergillus</taxon>
        <taxon>Aspergillus subgen. Nidulantes</taxon>
    </lineage>
</organism>
<feature type="domain" description="HTH myb-type" evidence="2">
    <location>
        <begin position="65"/>
        <end position="115"/>
    </location>
</feature>
<dbReference type="CDD" id="cd00167">
    <property type="entry name" value="SANT"/>
    <property type="match status" value="3"/>
</dbReference>
<evidence type="ECO:0000313" key="4">
    <source>
        <dbReference type="Proteomes" id="UP001610563"/>
    </source>
</evidence>
<feature type="domain" description="Myb-like" evidence="1">
    <location>
        <begin position="112"/>
        <end position="159"/>
    </location>
</feature>
<feature type="domain" description="Myb-like" evidence="1">
    <location>
        <begin position="65"/>
        <end position="111"/>
    </location>
</feature>
<dbReference type="SUPFAM" id="SSF46689">
    <property type="entry name" value="Homeodomain-like"/>
    <property type="match status" value="2"/>
</dbReference>
<dbReference type="InterPro" id="IPR017930">
    <property type="entry name" value="Myb_dom"/>
</dbReference>
<name>A0ABR4G1X9_9EURO</name>
<evidence type="ECO:0000313" key="3">
    <source>
        <dbReference type="EMBL" id="KAL2793017.1"/>
    </source>
</evidence>
<dbReference type="PROSITE" id="PS51294">
    <property type="entry name" value="HTH_MYB"/>
    <property type="match status" value="3"/>
</dbReference>
<dbReference type="Pfam" id="PF00249">
    <property type="entry name" value="Myb_DNA-binding"/>
    <property type="match status" value="1"/>
</dbReference>
<reference evidence="3 4" key="1">
    <citation type="submission" date="2024-07" db="EMBL/GenBank/DDBJ databases">
        <title>Section-level genome sequencing and comparative genomics of Aspergillus sections Usti and Cavernicolus.</title>
        <authorList>
            <consortium name="Lawrence Berkeley National Laboratory"/>
            <person name="Nybo J.L."/>
            <person name="Vesth T.C."/>
            <person name="Theobald S."/>
            <person name="Frisvad J.C."/>
            <person name="Larsen T.O."/>
            <person name="Kjaerboelling I."/>
            <person name="Rothschild-Mancinelli K."/>
            <person name="Lyhne E.K."/>
            <person name="Kogle M.E."/>
            <person name="Barry K."/>
            <person name="Clum A."/>
            <person name="Na H."/>
            <person name="Ledsgaard L."/>
            <person name="Lin J."/>
            <person name="Lipzen A."/>
            <person name="Kuo A."/>
            <person name="Riley R."/>
            <person name="Mondo S."/>
            <person name="Labutti K."/>
            <person name="Haridas S."/>
            <person name="Pangalinan J."/>
            <person name="Salamov A.A."/>
            <person name="Simmons B.A."/>
            <person name="Magnuson J.K."/>
            <person name="Chen J."/>
            <person name="Drula E."/>
            <person name="Henrissat B."/>
            <person name="Wiebenga A."/>
            <person name="Lubbers R.J."/>
            <person name="Gomes A.C."/>
            <person name="Makela M.R."/>
            <person name="Stajich J."/>
            <person name="Grigoriev I.V."/>
            <person name="Mortensen U.H."/>
            <person name="De Vries R.P."/>
            <person name="Baker S.E."/>
            <person name="Andersen M.R."/>
        </authorList>
    </citation>
    <scope>NUCLEOTIDE SEQUENCE [LARGE SCALE GENOMIC DNA]</scope>
    <source>
        <strain evidence="3 4">CBS 209.92</strain>
    </source>
</reference>